<dbReference type="AlphaFoldDB" id="A0A0M3HWW2"/>
<protein>
    <submittedName>
        <fullName evidence="2">Uncharacterized protein</fullName>
    </submittedName>
</protein>
<dbReference type="Proteomes" id="UP000036681">
    <property type="component" value="Unplaced"/>
</dbReference>
<keyword evidence="1" id="KW-1185">Reference proteome</keyword>
<organism evidence="1 2">
    <name type="scientific">Ascaris lumbricoides</name>
    <name type="common">Giant roundworm</name>
    <dbReference type="NCBI Taxonomy" id="6252"/>
    <lineage>
        <taxon>Eukaryota</taxon>
        <taxon>Metazoa</taxon>
        <taxon>Ecdysozoa</taxon>
        <taxon>Nematoda</taxon>
        <taxon>Chromadorea</taxon>
        <taxon>Rhabditida</taxon>
        <taxon>Spirurina</taxon>
        <taxon>Ascaridomorpha</taxon>
        <taxon>Ascaridoidea</taxon>
        <taxon>Ascarididae</taxon>
        <taxon>Ascaris</taxon>
    </lineage>
</organism>
<sequence>MSHVSKLEKEQVDEITLSHSGQALEEKTRSSNVWLLPVITYLRTFGSVAAIDVSSACRLPEAQNYCLMGMHVWMCSQLAQLPKKCLLTYR</sequence>
<name>A0A0M3HWW2_ASCLU</name>
<proteinExistence type="predicted"/>
<reference evidence="2" key="1">
    <citation type="submission" date="2017-02" db="UniProtKB">
        <authorList>
            <consortium name="WormBaseParasite"/>
        </authorList>
    </citation>
    <scope>IDENTIFICATION</scope>
</reference>
<evidence type="ECO:0000313" key="1">
    <source>
        <dbReference type="Proteomes" id="UP000036681"/>
    </source>
</evidence>
<accession>A0A0M3HWW2</accession>
<dbReference type="WBParaSite" id="ALUE_0000769901-mRNA-1">
    <property type="protein sequence ID" value="ALUE_0000769901-mRNA-1"/>
    <property type="gene ID" value="ALUE_0000769901"/>
</dbReference>
<evidence type="ECO:0000313" key="2">
    <source>
        <dbReference type="WBParaSite" id="ALUE_0000769901-mRNA-1"/>
    </source>
</evidence>